<accession>A0ABZ1IED4</accession>
<dbReference type="SMART" id="SM00065">
    <property type="entry name" value="GAF"/>
    <property type="match status" value="2"/>
</dbReference>
<evidence type="ECO:0000256" key="1">
    <source>
        <dbReference type="ARBA" id="ARBA00000085"/>
    </source>
</evidence>
<organism evidence="11 12">
    <name type="scientific">Amycolatopsis rhabdoformis</name>
    <dbReference type="NCBI Taxonomy" id="1448059"/>
    <lineage>
        <taxon>Bacteria</taxon>
        <taxon>Bacillati</taxon>
        <taxon>Actinomycetota</taxon>
        <taxon>Actinomycetes</taxon>
        <taxon>Pseudonocardiales</taxon>
        <taxon>Pseudonocardiaceae</taxon>
        <taxon>Amycolatopsis</taxon>
    </lineage>
</organism>
<dbReference type="InterPro" id="IPR003594">
    <property type="entry name" value="HATPase_dom"/>
</dbReference>
<dbReference type="InterPro" id="IPR029016">
    <property type="entry name" value="GAF-like_dom_sf"/>
</dbReference>
<keyword evidence="5" id="KW-0547">Nucleotide-binding</keyword>
<evidence type="ECO:0000259" key="9">
    <source>
        <dbReference type="SMART" id="SM00065"/>
    </source>
</evidence>
<feature type="domain" description="Histidine kinase/HSP90-like ATPase" evidence="10">
    <location>
        <begin position="438"/>
        <end position="527"/>
    </location>
</feature>
<dbReference type="RefSeq" id="WP_326835258.1">
    <property type="nucleotide sequence ID" value="NZ_CP142149.1"/>
</dbReference>
<dbReference type="Gene3D" id="3.30.565.10">
    <property type="entry name" value="Histidine kinase-like ATPase, C-terminal domain"/>
    <property type="match status" value="1"/>
</dbReference>
<evidence type="ECO:0000256" key="6">
    <source>
        <dbReference type="ARBA" id="ARBA00022777"/>
    </source>
</evidence>
<dbReference type="InterPro" id="IPR050482">
    <property type="entry name" value="Sensor_HK_TwoCompSys"/>
</dbReference>
<feature type="domain" description="GAF" evidence="9">
    <location>
        <begin position="6"/>
        <end position="154"/>
    </location>
</feature>
<dbReference type="CDD" id="cd16917">
    <property type="entry name" value="HATPase_UhpB-NarQ-NarX-like"/>
    <property type="match status" value="1"/>
</dbReference>
<evidence type="ECO:0000313" key="12">
    <source>
        <dbReference type="Proteomes" id="UP001330812"/>
    </source>
</evidence>
<dbReference type="Proteomes" id="UP001330812">
    <property type="component" value="Chromosome"/>
</dbReference>
<evidence type="ECO:0000313" key="11">
    <source>
        <dbReference type="EMBL" id="WSE32451.1"/>
    </source>
</evidence>
<dbReference type="PANTHER" id="PTHR24421:SF10">
    <property type="entry name" value="NITRATE_NITRITE SENSOR PROTEIN NARQ"/>
    <property type="match status" value="1"/>
</dbReference>
<dbReference type="Pfam" id="PF01590">
    <property type="entry name" value="GAF"/>
    <property type="match status" value="2"/>
</dbReference>
<evidence type="ECO:0000256" key="4">
    <source>
        <dbReference type="ARBA" id="ARBA00022679"/>
    </source>
</evidence>
<dbReference type="Pfam" id="PF02518">
    <property type="entry name" value="HATPase_c"/>
    <property type="match status" value="1"/>
</dbReference>
<reference evidence="11 12" key="1">
    <citation type="journal article" date="2015" name="Int. J. Syst. Evol. Microbiol.">
        <title>Amycolatopsis rhabdoformis sp. nov., an actinomycete isolated from a tropical forest soil.</title>
        <authorList>
            <person name="Souza W.R."/>
            <person name="Silva R.E."/>
            <person name="Goodfellow M."/>
            <person name="Busarakam K."/>
            <person name="Figueiro F.S."/>
            <person name="Ferreira D."/>
            <person name="Rodrigues-Filho E."/>
            <person name="Moraes L.A.B."/>
            <person name="Zucchi T.D."/>
        </authorList>
    </citation>
    <scope>NUCLEOTIDE SEQUENCE [LARGE SCALE GENOMIC DNA]</scope>
    <source>
        <strain evidence="11 12">NCIMB 14900</strain>
    </source>
</reference>
<comment type="catalytic activity">
    <reaction evidence="1">
        <text>ATP + protein L-histidine = ADP + protein N-phospho-L-histidine.</text>
        <dbReference type="EC" id="2.7.13.3"/>
    </reaction>
</comment>
<dbReference type="PANTHER" id="PTHR24421">
    <property type="entry name" value="NITRATE/NITRITE SENSOR PROTEIN NARX-RELATED"/>
    <property type="match status" value="1"/>
</dbReference>
<dbReference type="SMART" id="SM00387">
    <property type="entry name" value="HATPase_c"/>
    <property type="match status" value="1"/>
</dbReference>
<proteinExistence type="predicted"/>
<dbReference type="InterPro" id="IPR003018">
    <property type="entry name" value="GAF"/>
</dbReference>
<evidence type="ECO:0000256" key="7">
    <source>
        <dbReference type="ARBA" id="ARBA00022840"/>
    </source>
</evidence>
<keyword evidence="4" id="KW-0808">Transferase</keyword>
<keyword evidence="6 11" id="KW-0418">Kinase</keyword>
<dbReference type="GO" id="GO:0016301">
    <property type="term" value="F:kinase activity"/>
    <property type="evidence" value="ECO:0007669"/>
    <property type="project" value="UniProtKB-KW"/>
</dbReference>
<evidence type="ECO:0000256" key="3">
    <source>
        <dbReference type="ARBA" id="ARBA00022553"/>
    </source>
</evidence>
<dbReference type="SUPFAM" id="SSF55874">
    <property type="entry name" value="ATPase domain of HSP90 chaperone/DNA topoisomerase II/histidine kinase"/>
    <property type="match status" value="1"/>
</dbReference>
<evidence type="ECO:0000256" key="5">
    <source>
        <dbReference type="ARBA" id="ARBA00022741"/>
    </source>
</evidence>
<dbReference type="InterPro" id="IPR036890">
    <property type="entry name" value="HATPase_C_sf"/>
</dbReference>
<keyword evidence="12" id="KW-1185">Reference proteome</keyword>
<dbReference type="Pfam" id="PF07730">
    <property type="entry name" value="HisKA_3"/>
    <property type="match status" value="1"/>
</dbReference>
<keyword evidence="3" id="KW-0597">Phosphoprotein</keyword>
<evidence type="ECO:0000256" key="8">
    <source>
        <dbReference type="ARBA" id="ARBA00023012"/>
    </source>
</evidence>
<dbReference type="InterPro" id="IPR011712">
    <property type="entry name" value="Sig_transdc_His_kin_sub3_dim/P"/>
</dbReference>
<sequence length="527" mass="55175">MASAVPPEGVFAAVAAEIGRVVDADVTAISRYDQAGTATAVGTWARTGHGVPFAIGTRFELGGRNSITFVYETGRSARLDDASTASGPSAVYIRDRYGSSVGAPIRVQGRLWGAVVVMSTRPNPLADDTETRLSGFTELVATAIANAQARVELRQYAAEQAALRRVATLVARAVPPEEVFAAVTTEVGGVLDAEFTFLSRFDPAGQAVVVGASSRTEDGAVPIAVGTRYDLADWHVAALVSQTGRPASIADHLASSGELAEVVRVLGVRTAAAAPINVEGRLWGCVSVLSVRDRPLSADTADRLSEFTKLVGSSLANAEAQAALRASRARIVAASDTVRRRIERDLHDGVQQQLVSLALEVREAQLSASGGDGELVRRLDGVVAELTNVLDEIREISHGIHPAALEEGGLWPALRAVARRASLPVRVDIGTRARFPEPVEIAVYYVVREALTNTVKHADATVSDVHLAVADGRLLVAVKDDGRGGADPAGGSGLVGLRDRVEALGGRLWLDSPPGGGTTVQIALPLT</sequence>
<dbReference type="EC" id="2.7.13.3" evidence="2"/>
<protein>
    <recommendedName>
        <fullName evidence="2">histidine kinase</fullName>
        <ecNumber evidence="2">2.7.13.3</ecNumber>
    </recommendedName>
</protein>
<dbReference type="EMBL" id="CP142149">
    <property type="protein sequence ID" value="WSE32451.1"/>
    <property type="molecule type" value="Genomic_DNA"/>
</dbReference>
<dbReference type="SUPFAM" id="SSF55781">
    <property type="entry name" value="GAF domain-like"/>
    <property type="match status" value="2"/>
</dbReference>
<gene>
    <name evidence="11" type="ORF">VSH64_10080</name>
</gene>
<evidence type="ECO:0000256" key="2">
    <source>
        <dbReference type="ARBA" id="ARBA00012438"/>
    </source>
</evidence>
<dbReference type="Gene3D" id="3.30.450.40">
    <property type="match status" value="2"/>
</dbReference>
<feature type="domain" description="GAF" evidence="9">
    <location>
        <begin position="175"/>
        <end position="325"/>
    </location>
</feature>
<keyword evidence="7" id="KW-0067">ATP-binding</keyword>
<evidence type="ECO:0000259" key="10">
    <source>
        <dbReference type="SMART" id="SM00387"/>
    </source>
</evidence>
<dbReference type="Gene3D" id="1.20.5.1930">
    <property type="match status" value="1"/>
</dbReference>
<name>A0ABZ1IED4_9PSEU</name>
<keyword evidence="8" id="KW-0902">Two-component regulatory system</keyword>